<accession>A7T0J9</accession>
<feature type="transmembrane region" description="Helical" evidence="1">
    <location>
        <begin position="305"/>
        <end position="327"/>
    </location>
</feature>
<dbReference type="EMBL" id="DS470031">
    <property type="protein sequence ID" value="EDO30519.1"/>
    <property type="molecule type" value="Genomic_DNA"/>
</dbReference>
<dbReference type="AlphaFoldDB" id="A7T0J9"/>
<name>A7T0J9_NEMVE</name>
<sequence>MPPILELLTLRRRSRMEWFYDIIQVFHFMVVMVFLWAGLVEFIRDPPFFDAYGDAATRNELPEGLFENDPRSLDKMQSLRLMDIPILFMLLVYVGVCWLLKFRGLSWLLTFCFILTLTVFFFVNYWESQLFDWRYFLSRNAGLEVQVVFIALTFTSVFIVLFYERKKLPFKFKRVTLKSLDLINQALILAPYPTLMPTYNIPILHPYLYPYCTPLLYTLALPMYHTPTLHPCSTRVPHPYSTPLLYPCYTPTLHPCSTHIPHPYSTPLLYPYSTPLLYTLSLPMYHTPTLHPCSTHVQHSYSTSLLYPCTTLLLYTLALPMYSTPFLYPCTTLLLYTLALPMYSTPFLYPCTTLLLYTLALPMYSTPFLYPCTTPLLYTLALPMYHTPTLHPCSTHVPHPYCTPIYPYSTPLLYTLSLPMYHTPTLHPCSTHIPHPYSTPLLYPCTTLLLYTLALPIYHIPTHPFSTHVPQPYSTPLLYPCTTALLYTLSLPMYHTPTLHPCSTHVPHPYSTLLLYPYSTPLLYTLALPIFHTPTLHPCSTHVQCYPCSTCSSDGLKHCVKGRHDNMFHCLSDMMALPDKGAFCLFNYNISAYTFMTVFAYVGGLVVFLSNFLRIVVHYFLRFVFFFLGWWKVKQNARDGHREPLEGSTNPLHVEEPSPPFVVLDCSQGEECIDARYHREMSSVSGLGVSLDEEEASDGGALVEAVIG</sequence>
<evidence type="ECO:0000313" key="2">
    <source>
        <dbReference type="EMBL" id="EDO30519.1"/>
    </source>
</evidence>
<protein>
    <submittedName>
        <fullName evidence="2">Uncharacterized protein</fullName>
    </submittedName>
</protein>
<keyword evidence="1" id="KW-0812">Transmembrane</keyword>
<keyword evidence="3" id="KW-1185">Reference proteome</keyword>
<dbReference type="Proteomes" id="UP000001593">
    <property type="component" value="Unassembled WGS sequence"/>
</dbReference>
<feature type="transmembrane region" description="Helical" evidence="1">
    <location>
        <begin position="590"/>
        <end position="609"/>
    </location>
</feature>
<gene>
    <name evidence="2" type="ORF">NEMVEDRAFT_v1g248358</name>
</gene>
<dbReference type="InParanoid" id="A7T0J9"/>
<proteinExistence type="predicted"/>
<organism evidence="2 3">
    <name type="scientific">Nematostella vectensis</name>
    <name type="common">Starlet sea anemone</name>
    <dbReference type="NCBI Taxonomy" id="45351"/>
    <lineage>
        <taxon>Eukaryota</taxon>
        <taxon>Metazoa</taxon>
        <taxon>Cnidaria</taxon>
        <taxon>Anthozoa</taxon>
        <taxon>Hexacorallia</taxon>
        <taxon>Actiniaria</taxon>
        <taxon>Edwardsiidae</taxon>
        <taxon>Nematostella</taxon>
    </lineage>
</organism>
<reference evidence="2 3" key="1">
    <citation type="journal article" date="2007" name="Science">
        <title>Sea anemone genome reveals ancestral eumetazoan gene repertoire and genomic organization.</title>
        <authorList>
            <person name="Putnam N.H."/>
            <person name="Srivastava M."/>
            <person name="Hellsten U."/>
            <person name="Dirks B."/>
            <person name="Chapman J."/>
            <person name="Salamov A."/>
            <person name="Terry A."/>
            <person name="Shapiro H."/>
            <person name="Lindquist E."/>
            <person name="Kapitonov V.V."/>
            <person name="Jurka J."/>
            <person name="Genikhovich G."/>
            <person name="Grigoriev I.V."/>
            <person name="Lucas S.M."/>
            <person name="Steele R.E."/>
            <person name="Finnerty J.R."/>
            <person name="Technau U."/>
            <person name="Martindale M.Q."/>
            <person name="Rokhsar D.S."/>
        </authorList>
    </citation>
    <scope>NUCLEOTIDE SEQUENCE [LARGE SCALE GENOMIC DNA]</scope>
    <source>
        <strain evidence="3">CH2 X CH6</strain>
    </source>
</reference>
<feature type="transmembrane region" description="Helical" evidence="1">
    <location>
        <begin position="18"/>
        <end position="39"/>
    </location>
</feature>
<evidence type="ECO:0000256" key="1">
    <source>
        <dbReference type="SAM" id="Phobius"/>
    </source>
</evidence>
<feature type="transmembrane region" description="Helical" evidence="1">
    <location>
        <begin position="347"/>
        <end position="370"/>
    </location>
</feature>
<dbReference type="eggNOG" id="ENOG502SBAJ">
    <property type="taxonomic scope" value="Eukaryota"/>
</dbReference>
<dbReference type="STRING" id="45351.A7T0J9"/>
<feature type="transmembrane region" description="Helical" evidence="1">
    <location>
        <begin position="615"/>
        <end position="633"/>
    </location>
</feature>
<feature type="transmembrane region" description="Helical" evidence="1">
    <location>
        <begin position="107"/>
        <end position="126"/>
    </location>
</feature>
<feature type="transmembrane region" description="Helical" evidence="1">
    <location>
        <begin position="81"/>
        <end position="100"/>
    </location>
</feature>
<keyword evidence="1" id="KW-0472">Membrane</keyword>
<evidence type="ECO:0000313" key="3">
    <source>
        <dbReference type="Proteomes" id="UP000001593"/>
    </source>
</evidence>
<dbReference type="HOGENOM" id="CLU_389961_0_0_1"/>
<feature type="transmembrane region" description="Helical" evidence="1">
    <location>
        <begin position="146"/>
        <end position="163"/>
    </location>
</feature>
<keyword evidence="1" id="KW-1133">Transmembrane helix</keyword>